<keyword evidence="2" id="KW-1185">Reference proteome</keyword>
<protein>
    <submittedName>
        <fullName evidence="1">Uncharacterized protein</fullName>
    </submittedName>
</protein>
<proteinExistence type="predicted"/>
<comment type="caution">
    <text evidence="1">The sequence shown here is derived from an EMBL/GenBank/DDBJ whole genome shotgun (WGS) entry which is preliminary data.</text>
</comment>
<name>A0ABN9WEC4_9DINO</name>
<feature type="non-terminal residue" evidence="1">
    <location>
        <position position="490"/>
    </location>
</feature>
<reference evidence="1" key="1">
    <citation type="submission" date="2023-10" db="EMBL/GenBank/DDBJ databases">
        <authorList>
            <person name="Chen Y."/>
            <person name="Shah S."/>
            <person name="Dougan E. K."/>
            <person name="Thang M."/>
            <person name="Chan C."/>
        </authorList>
    </citation>
    <scope>NUCLEOTIDE SEQUENCE [LARGE SCALE GENOMIC DNA]</scope>
</reference>
<evidence type="ECO:0000313" key="2">
    <source>
        <dbReference type="Proteomes" id="UP001189429"/>
    </source>
</evidence>
<feature type="non-terminal residue" evidence="1">
    <location>
        <position position="1"/>
    </location>
</feature>
<organism evidence="1 2">
    <name type="scientific">Prorocentrum cordatum</name>
    <dbReference type="NCBI Taxonomy" id="2364126"/>
    <lineage>
        <taxon>Eukaryota</taxon>
        <taxon>Sar</taxon>
        <taxon>Alveolata</taxon>
        <taxon>Dinophyceae</taxon>
        <taxon>Prorocentrales</taxon>
        <taxon>Prorocentraceae</taxon>
        <taxon>Prorocentrum</taxon>
    </lineage>
</organism>
<accession>A0ABN9WEC4</accession>
<evidence type="ECO:0000313" key="1">
    <source>
        <dbReference type="EMBL" id="CAK0884718.1"/>
    </source>
</evidence>
<gene>
    <name evidence="1" type="ORF">PCOR1329_LOCUS66539</name>
</gene>
<dbReference type="EMBL" id="CAUYUJ010018578">
    <property type="protein sequence ID" value="CAK0884718.1"/>
    <property type="molecule type" value="Genomic_DNA"/>
</dbReference>
<dbReference type="Proteomes" id="UP001189429">
    <property type="component" value="Unassembled WGS sequence"/>
</dbReference>
<sequence length="490" mass="52191">AISLSVRSPLVKRTKTEGMPAHRVHRIAGICVAGHGGAVIVGSQAIVFLQAHCGACGHVAAPQANGQLYSRLGQVVLEWVRQLVDLRELEHVCKMLWLRGSELNGQGGRPVGDNWHFPPTLRGRSGEAFVEDVAKCALKACCARVEVNRDPSDSQRGSSAAARERANSGGFFFARKADGGVVAVDSGTGRPQRGARARSADQLRKMAEQGFRELGRLDVQVKEQVGADGVQGEVSMGELRRLRGEKGGAAWERVEHVPRCPLLPAPPGSEGRGFQAAVPSVAGRLEEARDSRPALCAFRGLYEDLQTRQPEVVAPEKDLSGTRQYKCLSVFPSHRAKYLAFHEGSCIVTFASRIFDAAAFWILLDGSLASEFRPDWSDVRQIFRVAVAGVVAPAVSWGLVCDWRFHGVKIESRQLIGAAAGAAAISGARTGAGEARKAGDIAELCSDCLQGAMQLCSERSGVNRGVAAAGVAAVAKIGAGWGAEEIVIHK</sequence>